<comment type="caution">
    <text evidence="2">The sequence shown here is derived from an EMBL/GenBank/DDBJ whole genome shotgun (WGS) entry which is preliminary data.</text>
</comment>
<keyword evidence="1" id="KW-0472">Membrane</keyword>
<dbReference type="EMBL" id="LAZR01064909">
    <property type="protein sequence ID" value="KKK56602.1"/>
    <property type="molecule type" value="Genomic_DNA"/>
</dbReference>
<organism evidence="2">
    <name type="scientific">marine sediment metagenome</name>
    <dbReference type="NCBI Taxonomy" id="412755"/>
    <lineage>
        <taxon>unclassified sequences</taxon>
        <taxon>metagenomes</taxon>
        <taxon>ecological metagenomes</taxon>
    </lineage>
</organism>
<keyword evidence="1" id="KW-0812">Transmembrane</keyword>
<evidence type="ECO:0000313" key="2">
    <source>
        <dbReference type="EMBL" id="KKK56602.1"/>
    </source>
</evidence>
<sequence>MAYKRWVAQENGWKDREDKTTPELKTEGMNWPSSILVSTIIVIISVVVRLMYL</sequence>
<evidence type="ECO:0000256" key="1">
    <source>
        <dbReference type="SAM" id="Phobius"/>
    </source>
</evidence>
<reference evidence="2" key="1">
    <citation type="journal article" date="2015" name="Nature">
        <title>Complex archaea that bridge the gap between prokaryotes and eukaryotes.</title>
        <authorList>
            <person name="Spang A."/>
            <person name="Saw J.H."/>
            <person name="Jorgensen S.L."/>
            <person name="Zaremba-Niedzwiedzka K."/>
            <person name="Martijn J."/>
            <person name="Lind A.E."/>
            <person name="van Eijk R."/>
            <person name="Schleper C."/>
            <person name="Guy L."/>
            <person name="Ettema T.J."/>
        </authorList>
    </citation>
    <scope>NUCLEOTIDE SEQUENCE</scope>
</reference>
<name>A0A0F8WI93_9ZZZZ</name>
<protein>
    <submittedName>
        <fullName evidence="2">Uncharacterized protein</fullName>
    </submittedName>
</protein>
<proteinExistence type="predicted"/>
<feature type="transmembrane region" description="Helical" evidence="1">
    <location>
        <begin position="31"/>
        <end position="52"/>
    </location>
</feature>
<keyword evidence="1" id="KW-1133">Transmembrane helix</keyword>
<dbReference type="AlphaFoldDB" id="A0A0F8WI93"/>
<accession>A0A0F8WI93</accession>
<gene>
    <name evidence="2" type="ORF">LCGC14_3062880</name>
</gene>